<reference evidence="4 5" key="1">
    <citation type="submission" date="2016-03" db="EMBL/GenBank/DDBJ databases">
        <title>Complete genome sequence of a soil Actinobacterium, Nocardioides dokdonensis FR1436.</title>
        <authorList>
            <person name="Kwon S.-K."/>
            <person name="Kim K."/>
            <person name="Kim J.F."/>
        </authorList>
    </citation>
    <scope>NUCLEOTIDE SEQUENCE [LARGE SCALE GENOMIC DNA]</scope>
    <source>
        <strain evidence="4 5">FR1436</strain>
    </source>
</reference>
<dbReference type="Proteomes" id="UP000077868">
    <property type="component" value="Chromosome"/>
</dbReference>
<gene>
    <name evidence="4" type="ORF">I601_2695</name>
</gene>
<organism evidence="4 5">
    <name type="scientific">Nocardioides dokdonensis FR1436</name>
    <dbReference type="NCBI Taxonomy" id="1300347"/>
    <lineage>
        <taxon>Bacteria</taxon>
        <taxon>Bacillati</taxon>
        <taxon>Actinomycetota</taxon>
        <taxon>Actinomycetes</taxon>
        <taxon>Propionibacteriales</taxon>
        <taxon>Nocardioidaceae</taxon>
        <taxon>Nocardioides</taxon>
    </lineage>
</organism>
<dbReference type="InterPro" id="IPR036271">
    <property type="entry name" value="Tet_transcr_reg_TetR-rel_C_sf"/>
</dbReference>
<evidence type="ECO:0000259" key="3">
    <source>
        <dbReference type="PROSITE" id="PS50977"/>
    </source>
</evidence>
<dbReference type="SUPFAM" id="SSF46689">
    <property type="entry name" value="Homeodomain-like"/>
    <property type="match status" value="1"/>
</dbReference>
<dbReference type="KEGG" id="ndk:I601_2695"/>
<dbReference type="GO" id="GO:0003677">
    <property type="term" value="F:DNA binding"/>
    <property type="evidence" value="ECO:0007669"/>
    <property type="project" value="UniProtKB-UniRule"/>
</dbReference>
<evidence type="ECO:0000256" key="2">
    <source>
        <dbReference type="PROSITE-ProRule" id="PRU00335"/>
    </source>
</evidence>
<dbReference type="RefSeq" id="WP_068110549.1">
    <property type="nucleotide sequence ID" value="NZ_CP015079.1"/>
</dbReference>
<name>A0A1A9GNR3_9ACTN</name>
<dbReference type="EMBL" id="CP015079">
    <property type="protein sequence ID" value="ANH39111.1"/>
    <property type="molecule type" value="Genomic_DNA"/>
</dbReference>
<feature type="DNA-binding region" description="H-T-H motif" evidence="2">
    <location>
        <begin position="22"/>
        <end position="41"/>
    </location>
</feature>
<dbReference type="AlphaFoldDB" id="A0A1A9GNR3"/>
<dbReference type="OrthoDB" id="8654052at2"/>
<dbReference type="InterPro" id="IPR009057">
    <property type="entry name" value="Homeodomain-like_sf"/>
</dbReference>
<proteinExistence type="predicted"/>
<accession>A0A1A9GNR3</accession>
<feature type="domain" description="HTH tetR-type" evidence="3">
    <location>
        <begin position="1"/>
        <end position="59"/>
    </location>
</feature>
<evidence type="ECO:0000313" key="5">
    <source>
        <dbReference type="Proteomes" id="UP000077868"/>
    </source>
</evidence>
<sequence length="186" mass="20353">MTQRDDARDAARRHLNEDPTLSLGDLAARIGIARATLHRHFSTREALLTEIGSASLDSWEESQQRSEQAAAIASGDPVRLRACIEEHLRDCVADAEEFGFALTDHFLSHSPALVERATDLETRDVAMYAAAQQAGVLRNDLPAAWLSHAVWGLMIGSRNALRAGDVARRPLEDIVISTFLDGVSAR</sequence>
<dbReference type="STRING" id="1300347.I601_2695"/>
<evidence type="ECO:0000313" key="4">
    <source>
        <dbReference type="EMBL" id="ANH39111.1"/>
    </source>
</evidence>
<dbReference type="PROSITE" id="PS50977">
    <property type="entry name" value="HTH_TETR_2"/>
    <property type="match status" value="1"/>
</dbReference>
<dbReference type="SUPFAM" id="SSF48498">
    <property type="entry name" value="Tetracyclin repressor-like, C-terminal domain"/>
    <property type="match status" value="1"/>
</dbReference>
<dbReference type="Gene3D" id="1.10.357.10">
    <property type="entry name" value="Tetracycline Repressor, domain 2"/>
    <property type="match status" value="1"/>
</dbReference>
<dbReference type="Pfam" id="PF00440">
    <property type="entry name" value="TetR_N"/>
    <property type="match status" value="1"/>
</dbReference>
<protein>
    <submittedName>
        <fullName evidence="4">Bacterial regulatory protein, tetR family</fullName>
    </submittedName>
</protein>
<keyword evidence="1 2" id="KW-0238">DNA-binding</keyword>
<evidence type="ECO:0000256" key="1">
    <source>
        <dbReference type="ARBA" id="ARBA00023125"/>
    </source>
</evidence>
<dbReference type="PATRIC" id="fig|1300347.3.peg.2689"/>
<dbReference type="InterPro" id="IPR001647">
    <property type="entry name" value="HTH_TetR"/>
</dbReference>
<keyword evidence="5" id="KW-1185">Reference proteome</keyword>